<name>A0A914LU25_MELIC</name>
<dbReference type="Proteomes" id="UP000887563">
    <property type="component" value="Unplaced"/>
</dbReference>
<accession>A0A914LU25</accession>
<organism evidence="2 3">
    <name type="scientific">Meloidogyne incognita</name>
    <name type="common">Southern root-knot nematode worm</name>
    <name type="synonym">Oxyuris incognita</name>
    <dbReference type="NCBI Taxonomy" id="6306"/>
    <lineage>
        <taxon>Eukaryota</taxon>
        <taxon>Metazoa</taxon>
        <taxon>Ecdysozoa</taxon>
        <taxon>Nematoda</taxon>
        <taxon>Chromadorea</taxon>
        <taxon>Rhabditida</taxon>
        <taxon>Tylenchina</taxon>
        <taxon>Tylenchomorpha</taxon>
        <taxon>Tylenchoidea</taxon>
        <taxon>Meloidogynidae</taxon>
        <taxon>Meloidogyninae</taxon>
        <taxon>Meloidogyne</taxon>
        <taxon>Meloidogyne incognita group</taxon>
    </lineage>
</organism>
<sequence length="837" mass="97253">MAIISEMKFNGKYESVFANRQKKKGGGCLILVHNDIPLKINYSTTKFGCEIINLRLNSQNFIQILCLYRPPDCNIRNTKKIFKFMEENITQRTIICGDFNIDLHKSNNNSNLNLSDIFLDFMSRNNLTQHVKDNTRENSMIDLILSRPSELISQVKVDEPFSTSDHNKILFSIDAQCPKEIKNKILLRNLKTKTFDKLNLDIAANDWDVLLSIVFTSNDKYNIIIQNIFELFNKHFPLKPINKIITENYPQKIKDLIRRKLTLYRQIRNSQNNDTKMEYKIISKLLRKELNRINLVKEEKVISKDGTIHSDNKAKCNLFATNFAKQFQKNNFILPEINQSDSCIGDTEFDIITISKILMKLPAINSTSPDGIPYLLLKRCHKTVAHVITEIFRIILDSGTIPDIWKTSYIIPIYKNGEKYITNNYRPISITCTLCRVFERILAMKIKHFLYANGILSSEQFGFLEGRSTTTQLLTMLDDFYTQLQDNKSIDVIYIDFSKAFDSVPIEILLRKLSNIGITGKIYQFIKEFLTGRSFRVKIENDFSDNFPISSGVPQGSVLGPLLFIIFINDLPKIFSGGINVKMYADDIKLYVAHNNDNTRDILVHDLKELEKWSLSNGLTISNEKCLAIYLGKNNTKKDYYINNNDVAKCNVARDLGVYIDDKLSFNYHIDSIIKKTYRQIYLILKIFKIRDLKNLVFIYKTYIRPHLEYATQVWSGALNTQNGTRRCGLVPKTYKDRLTVCNIDELSRRRGLADLYMAYNIMNSQTSLNPNKYFIFARSKRKPFMLQNKRYKNVGKNNFFIRIINPWNKLPKEFLGIKTIKTFKNHLKKNLPSMSP</sequence>
<dbReference type="SUPFAM" id="SSF56219">
    <property type="entry name" value="DNase I-like"/>
    <property type="match status" value="1"/>
</dbReference>
<dbReference type="PRINTS" id="PR01345">
    <property type="entry name" value="CERVTRCPTASE"/>
</dbReference>
<dbReference type="SUPFAM" id="SSF56672">
    <property type="entry name" value="DNA/RNA polymerases"/>
    <property type="match status" value="1"/>
</dbReference>
<dbReference type="InterPro" id="IPR043502">
    <property type="entry name" value="DNA/RNA_pol_sf"/>
</dbReference>
<proteinExistence type="predicted"/>
<dbReference type="InterPro" id="IPR005135">
    <property type="entry name" value="Endo/exonuclease/phosphatase"/>
</dbReference>
<feature type="domain" description="Reverse transcriptase" evidence="1">
    <location>
        <begin position="394"/>
        <end position="660"/>
    </location>
</feature>
<keyword evidence="2" id="KW-1185">Reference proteome</keyword>
<evidence type="ECO:0000313" key="2">
    <source>
        <dbReference type="Proteomes" id="UP000887563"/>
    </source>
</evidence>
<dbReference type="Pfam" id="PF00078">
    <property type="entry name" value="RVT_1"/>
    <property type="match status" value="1"/>
</dbReference>
<protein>
    <submittedName>
        <fullName evidence="3">Reverse transcriptase domain-containing protein</fullName>
    </submittedName>
</protein>
<dbReference type="AlphaFoldDB" id="A0A914LU25"/>
<dbReference type="WBParaSite" id="Minc3s00800g17507">
    <property type="protein sequence ID" value="Minc3s00800g17507"/>
    <property type="gene ID" value="Minc3s00800g17507"/>
</dbReference>
<dbReference type="GO" id="GO:0003824">
    <property type="term" value="F:catalytic activity"/>
    <property type="evidence" value="ECO:0007669"/>
    <property type="project" value="InterPro"/>
</dbReference>
<dbReference type="CDD" id="cd01650">
    <property type="entry name" value="RT_nLTR_like"/>
    <property type="match status" value="1"/>
</dbReference>
<dbReference type="PROSITE" id="PS50878">
    <property type="entry name" value="RT_POL"/>
    <property type="match status" value="1"/>
</dbReference>
<dbReference type="InterPro" id="IPR000477">
    <property type="entry name" value="RT_dom"/>
</dbReference>
<dbReference type="PANTHER" id="PTHR33332">
    <property type="entry name" value="REVERSE TRANSCRIPTASE DOMAIN-CONTAINING PROTEIN"/>
    <property type="match status" value="1"/>
</dbReference>
<dbReference type="Pfam" id="PF14529">
    <property type="entry name" value="Exo_endo_phos_2"/>
    <property type="match status" value="1"/>
</dbReference>
<dbReference type="InterPro" id="IPR036691">
    <property type="entry name" value="Endo/exonu/phosph_ase_sf"/>
</dbReference>
<evidence type="ECO:0000259" key="1">
    <source>
        <dbReference type="PROSITE" id="PS50878"/>
    </source>
</evidence>
<evidence type="ECO:0000313" key="3">
    <source>
        <dbReference type="WBParaSite" id="Minc3s00800g17507"/>
    </source>
</evidence>
<reference evidence="3" key="1">
    <citation type="submission" date="2022-11" db="UniProtKB">
        <authorList>
            <consortium name="WormBaseParasite"/>
        </authorList>
    </citation>
    <scope>IDENTIFICATION</scope>
</reference>
<dbReference type="Gene3D" id="3.60.10.10">
    <property type="entry name" value="Endonuclease/exonuclease/phosphatase"/>
    <property type="match status" value="1"/>
</dbReference>